<keyword evidence="4 13" id="KW-0540">Nuclease</keyword>
<name>A0A4Y8UL24_9GAMM</name>
<comment type="cofactor">
    <cofactor evidence="15">
        <name>Mg(2+)</name>
        <dbReference type="ChEBI" id="CHEBI:18420"/>
    </cofactor>
    <text evidence="15">Binds 2 Mg(2+) ions per monomer.</text>
</comment>
<evidence type="ECO:0000256" key="5">
    <source>
        <dbReference type="ARBA" id="ARBA00022723"/>
    </source>
</evidence>
<dbReference type="InterPro" id="IPR013620">
    <property type="entry name" value="Exonuc_1_SH3"/>
</dbReference>
<evidence type="ECO:0000256" key="7">
    <source>
        <dbReference type="ARBA" id="ARBA00022801"/>
    </source>
</evidence>
<evidence type="ECO:0000313" key="18">
    <source>
        <dbReference type="EMBL" id="TFH68444.1"/>
    </source>
</evidence>
<dbReference type="EMBL" id="SPIA01000001">
    <property type="protein sequence ID" value="TFH68444.1"/>
    <property type="molecule type" value="Genomic_DNA"/>
</dbReference>
<evidence type="ECO:0000313" key="19">
    <source>
        <dbReference type="Proteomes" id="UP000298133"/>
    </source>
</evidence>
<sequence>METLYWHDFETFGLSPACDRPSQFAGLRTDLDLNPIGEPLMIYCQPAPDLLPSAQAVQVTGITPQLAASEGLAEPAFIAAIERELALPGTCGVGYNSLRFDDEVTRYTLYRNFYDPYAREWQHGNSRWDLLEVARFAWALRPDGIVWPQRDNGLPSLKLEQLTAANGLAHEAAHDALSDVTATIALAKLIKQAQPKLFDYAWQHRSKQRAGEFVDPRRRQPFVHVSGRLPAEHGYTALMMPLATHPSNKNAVICVDLSRAIEPLLELSAEQLRERLYTRSEQLPDGVERLGLKQIQLNKCPMVATAKLLDEPLAARHSIDLDRCMNNYQRLQQVDLSAKLGAVFGRDFTPRADADQQLYDGFASSADKALFAAVRGADAQQLGDGSLQFESARYRQLLFNYRARYYPESLSEAERGQWQQEAAARLSDPALGYRTLEQAYAELGALDVSDPRSAELAAQLSQWYQHVAQSLGLAVPD</sequence>
<dbReference type="Gene3D" id="3.30.420.10">
    <property type="entry name" value="Ribonuclease H-like superfamily/Ribonuclease H"/>
    <property type="match status" value="1"/>
</dbReference>
<keyword evidence="9 15" id="KW-0460">Magnesium</keyword>
<evidence type="ECO:0000256" key="13">
    <source>
        <dbReference type="PIRNR" id="PIRNR000977"/>
    </source>
</evidence>
<keyword evidence="7 13" id="KW-0378">Hydrolase</keyword>
<evidence type="ECO:0000259" key="16">
    <source>
        <dbReference type="PROSITE" id="PS51784"/>
    </source>
</evidence>
<proteinExistence type="predicted"/>
<evidence type="ECO:0000256" key="11">
    <source>
        <dbReference type="ARBA" id="ARBA00023204"/>
    </source>
</evidence>
<evidence type="ECO:0000256" key="8">
    <source>
        <dbReference type="ARBA" id="ARBA00022839"/>
    </source>
</evidence>
<dbReference type="SMART" id="SM00479">
    <property type="entry name" value="EXOIII"/>
    <property type="match status" value="1"/>
</dbReference>
<feature type="domain" description="ExoI C-terminal" evidence="17">
    <location>
        <begin position="350"/>
        <end position="472"/>
    </location>
</feature>
<gene>
    <name evidence="18" type="primary">sbcB</name>
    <name evidence="18" type="ORF">E3W66_00325</name>
</gene>
<keyword evidence="6 13" id="KW-0227">DNA damage</keyword>
<evidence type="ECO:0000256" key="14">
    <source>
        <dbReference type="PIRSR" id="PIRSR000977-1"/>
    </source>
</evidence>
<accession>A0A4Y8UL24</accession>
<evidence type="ECO:0000256" key="4">
    <source>
        <dbReference type="ARBA" id="ARBA00022722"/>
    </source>
</evidence>
<feature type="domain" description="ExoI SH3-like" evidence="16">
    <location>
        <begin position="195"/>
        <end position="348"/>
    </location>
</feature>
<dbReference type="PROSITE" id="PS51785">
    <property type="entry name" value="EXOI_C"/>
    <property type="match status" value="1"/>
</dbReference>
<dbReference type="Gene3D" id="3.30.1520.20">
    <property type="entry name" value="Exonuclease ExoI, domain 2"/>
    <property type="match status" value="1"/>
</dbReference>
<dbReference type="Pfam" id="PF08411">
    <property type="entry name" value="ExoI_SH3"/>
    <property type="match status" value="1"/>
</dbReference>
<evidence type="ECO:0000256" key="9">
    <source>
        <dbReference type="ARBA" id="ARBA00022842"/>
    </source>
</evidence>
<feature type="binding site" evidence="15">
    <location>
        <position position="179"/>
    </location>
    <ligand>
        <name>Mg(2+)</name>
        <dbReference type="ChEBI" id="CHEBI:18420"/>
        <label>2</label>
    </ligand>
</feature>
<keyword evidence="10" id="KW-0238">DNA-binding</keyword>
<dbReference type="OrthoDB" id="9763470at2"/>
<protein>
    <recommendedName>
        <fullName evidence="3 13">Exodeoxyribonuclease I</fullName>
        <ecNumber evidence="2 13">3.1.11.1</ecNumber>
    </recommendedName>
</protein>
<dbReference type="CDD" id="cd06138">
    <property type="entry name" value="ExoI_N"/>
    <property type="match status" value="1"/>
</dbReference>
<comment type="catalytic activity">
    <reaction evidence="1 13">
        <text>Exonucleolytic cleavage in the 3'- to 5'-direction to yield nucleoside 5'-phosphates.</text>
        <dbReference type="EC" id="3.1.11.1"/>
    </reaction>
</comment>
<dbReference type="InterPro" id="IPR058561">
    <property type="entry name" value="Exonuc_1_C"/>
</dbReference>
<feature type="binding site" evidence="14">
    <location>
        <position position="10"/>
    </location>
    <ligand>
        <name>substrate</name>
    </ligand>
</feature>
<comment type="caution">
    <text evidence="18">The sequence shown here is derived from an EMBL/GenBank/DDBJ whole genome shotgun (WGS) entry which is preliminary data.</text>
</comment>
<dbReference type="InterPro" id="IPR036397">
    <property type="entry name" value="RNaseH_sf"/>
</dbReference>
<evidence type="ECO:0000259" key="17">
    <source>
        <dbReference type="PROSITE" id="PS51785"/>
    </source>
</evidence>
<dbReference type="SUPFAM" id="SSF53098">
    <property type="entry name" value="Ribonuclease H-like"/>
    <property type="match status" value="1"/>
</dbReference>
<dbReference type="InterPro" id="IPR012337">
    <property type="entry name" value="RNaseH-like_sf"/>
</dbReference>
<keyword evidence="5 15" id="KW-0479">Metal-binding</keyword>
<dbReference type="FunFam" id="3.30.420.10:FF:000033">
    <property type="entry name" value="Exodeoxyribonuclease I"/>
    <property type="match status" value="1"/>
</dbReference>
<feature type="binding site" evidence="15">
    <location>
        <position position="10"/>
    </location>
    <ligand>
        <name>Mg(2+)</name>
        <dbReference type="ChEBI" id="CHEBI:18420"/>
        <label>2</label>
    </ligand>
</feature>
<dbReference type="Pfam" id="PF26016">
    <property type="entry name" value="ExoI_C"/>
    <property type="match status" value="1"/>
</dbReference>
<dbReference type="InterPro" id="IPR013520">
    <property type="entry name" value="Ribonucl_H"/>
</dbReference>
<comment type="subunit">
    <text evidence="12">Monomer. Interacts with ssb (via C-terminus); this interaction stimulates the exonuclease activity by recruiting the enzyme to its substrate.</text>
</comment>
<keyword evidence="19" id="KW-1185">Reference proteome</keyword>
<dbReference type="PIRSF" id="PIRSF000977">
    <property type="entry name" value="Exodeoxyribonuclease_I"/>
    <property type="match status" value="1"/>
</dbReference>
<dbReference type="Proteomes" id="UP000298133">
    <property type="component" value="Unassembled WGS sequence"/>
</dbReference>
<keyword evidence="8 13" id="KW-0269">Exonuclease</keyword>
<dbReference type="GO" id="GO:0006281">
    <property type="term" value="P:DNA repair"/>
    <property type="evidence" value="ECO:0007669"/>
    <property type="project" value="UniProtKB-KW"/>
</dbReference>
<dbReference type="EC" id="3.1.11.1" evidence="2 13"/>
<feature type="binding site" evidence="15">
    <location>
        <position position="8"/>
    </location>
    <ligand>
        <name>Mg(2+)</name>
        <dbReference type="ChEBI" id="CHEBI:18420"/>
        <label>1</label>
    </ligand>
</feature>
<dbReference type="GO" id="GO:0008310">
    <property type="term" value="F:single-stranded DNA 3'-5' DNA exonuclease activity"/>
    <property type="evidence" value="ECO:0007669"/>
    <property type="project" value="UniProtKB-EC"/>
</dbReference>
<evidence type="ECO:0000256" key="6">
    <source>
        <dbReference type="ARBA" id="ARBA00022763"/>
    </source>
</evidence>
<dbReference type="GO" id="GO:0046872">
    <property type="term" value="F:metal ion binding"/>
    <property type="evidence" value="ECO:0007669"/>
    <property type="project" value="UniProtKB-KW"/>
</dbReference>
<evidence type="ECO:0000256" key="12">
    <source>
        <dbReference type="ARBA" id="ARBA00046792"/>
    </source>
</evidence>
<dbReference type="Gene3D" id="1.20.1280.70">
    <property type="entry name" value="Exonuclease ExoI, domain 3"/>
    <property type="match status" value="1"/>
</dbReference>
<feature type="binding site" evidence="14">
    <location>
        <position position="158"/>
    </location>
    <ligand>
        <name>substrate</name>
    </ligand>
</feature>
<dbReference type="PROSITE" id="PS51784">
    <property type="entry name" value="EXOI_SH3"/>
    <property type="match status" value="1"/>
</dbReference>
<dbReference type="GO" id="GO:0003677">
    <property type="term" value="F:DNA binding"/>
    <property type="evidence" value="ECO:0007669"/>
    <property type="project" value="UniProtKB-KW"/>
</dbReference>
<reference evidence="18 19" key="1">
    <citation type="submission" date="2019-03" db="EMBL/GenBank/DDBJ databases">
        <title>Draft genome of Gammaproteobacteria bacterium LSUCC0057, a member of the SAR92 clade.</title>
        <authorList>
            <person name="Lanclos V.C."/>
            <person name="Doiron C."/>
            <person name="Henson M.W."/>
            <person name="Thrash J.C."/>
        </authorList>
    </citation>
    <scope>NUCLEOTIDE SEQUENCE [LARGE SCALE GENOMIC DNA]</scope>
    <source>
        <strain evidence="18 19">LSUCC0057</strain>
    </source>
</reference>
<dbReference type="NCBIfam" id="NF008746">
    <property type="entry name" value="PRK11779.1"/>
    <property type="match status" value="1"/>
</dbReference>
<dbReference type="InterPro" id="IPR023607">
    <property type="entry name" value="Exodeoxyribonuclease_I"/>
</dbReference>
<dbReference type="InterPro" id="IPR038649">
    <property type="entry name" value="EXOI_SH3_sf"/>
</dbReference>
<organism evidence="18 19">
    <name type="scientific">Gammaproteobacteria bacterium LSUCC0057</name>
    <dbReference type="NCBI Taxonomy" id="2559237"/>
    <lineage>
        <taxon>Bacteria</taxon>
        <taxon>Pseudomonadati</taxon>
        <taxon>Pseudomonadota</taxon>
        <taxon>Gammaproteobacteria</taxon>
        <taxon>Cellvibrionales</taxon>
        <taxon>Porticoccaceae</taxon>
        <taxon>SAR92 clade</taxon>
    </lineage>
</organism>
<evidence type="ECO:0000256" key="10">
    <source>
        <dbReference type="ARBA" id="ARBA00023125"/>
    </source>
</evidence>
<dbReference type="AlphaFoldDB" id="A0A4Y8UL24"/>
<evidence type="ECO:0000256" key="1">
    <source>
        <dbReference type="ARBA" id="ARBA00000563"/>
    </source>
</evidence>
<evidence type="ECO:0000256" key="3">
    <source>
        <dbReference type="ARBA" id="ARBA00019900"/>
    </source>
</evidence>
<dbReference type="Pfam" id="PF00929">
    <property type="entry name" value="RNase_T"/>
    <property type="match status" value="1"/>
</dbReference>
<evidence type="ECO:0000256" key="2">
    <source>
        <dbReference type="ARBA" id="ARBA00012108"/>
    </source>
</evidence>
<dbReference type="InterPro" id="IPR034747">
    <property type="entry name" value="EXOI_SH3"/>
</dbReference>
<evidence type="ECO:0000256" key="15">
    <source>
        <dbReference type="PIRSR" id="PIRSR000977-2"/>
    </source>
</evidence>
<keyword evidence="11 13" id="KW-0234">DNA repair</keyword>